<organism evidence="2 3">
    <name type="scientific">Kitasatospora cheerisanensis KCTC 2395</name>
    <dbReference type="NCBI Taxonomy" id="1348663"/>
    <lineage>
        <taxon>Bacteria</taxon>
        <taxon>Bacillati</taxon>
        <taxon>Actinomycetota</taxon>
        <taxon>Actinomycetes</taxon>
        <taxon>Kitasatosporales</taxon>
        <taxon>Streptomycetaceae</taxon>
        <taxon>Kitasatospora</taxon>
    </lineage>
</organism>
<protein>
    <submittedName>
        <fullName evidence="2">Uncharacterized protein</fullName>
    </submittedName>
</protein>
<feature type="compositionally biased region" description="Basic and acidic residues" evidence="1">
    <location>
        <begin position="116"/>
        <end position="135"/>
    </location>
</feature>
<evidence type="ECO:0000313" key="3">
    <source>
        <dbReference type="Proteomes" id="UP000027178"/>
    </source>
</evidence>
<proteinExistence type="predicted"/>
<comment type="caution">
    <text evidence="2">The sequence shown here is derived from an EMBL/GenBank/DDBJ whole genome shotgun (WGS) entry which is preliminary data.</text>
</comment>
<feature type="region of interest" description="Disordered" evidence="1">
    <location>
        <begin position="77"/>
        <end position="135"/>
    </location>
</feature>
<dbReference type="EMBL" id="JNBY01000035">
    <property type="protein sequence ID" value="KDN87452.1"/>
    <property type="molecule type" value="Genomic_DNA"/>
</dbReference>
<keyword evidence="3" id="KW-1185">Reference proteome</keyword>
<name>A0A066Z1Q4_9ACTN</name>
<dbReference type="PATRIC" id="fig|1348663.4.peg.784"/>
<dbReference type="HOGENOM" id="CLU_1882969_0_0_11"/>
<dbReference type="Proteomes" id="UP000027178">
    <property type="component" value="Unassembled WGS sequence"/>
</dbReference>
<gene>
    <name evidence="2" type="ORF">KCH_08240</name>
</gene>
<evidence type="ECO:0000256" key="1">
    <source>
        <dbReference type="SAM" id="MobiDB-lite"/>
    </source>
</evidence>
<dbReference type="AlphaFoldDB" id="A0A066Z1Q4"/>
<feature type="compositionally biased region" description="Gly residues" evidence="1">
    <location>
        <begin position="1"/>
        <end position="17"/>
    </location>
</feature>
<reference evidence="2 3" key="1">
    <citation type="submission" date="2014-05" db="EMBL/GenBank/DDBJ databases">
        <title>Draft Genome Sequence of Kitasatospora cheerisanensis KCTC 2395.</title>
        <authorList>
            <person name="Nam D.H."/>
        </authorList>
    </citation>
    <scope>NUCLEOTIDE SEQUENCE [LARGE SCALE GENOMIC DNA]</scope>
    <source>
        <strain evidence="2 3">KCTC 2395</strain>
    </source>
</reference>
<evidence type="ECO:0000313" key="2">
    <source>
        <dbReference type="EMBL" id="KDN87452.1"/>
    </source>
</evidence>
<accession>A0A066Z1Q4</accession>
<feature type="region of interest" description="Disordered" evidence="1">
    <location>
        <begin position="1"/>
        <end position="38"/>
    </location>
</feature>
<feature type="compositionally biased region" description="Basic and acidic residues" evidence="1">
    <location>
        <begin position="88"/>
        <end position="98"/>
    </location>
</feature>
<sequence>MAGGRFGGMAGVGGGPRPDGRRQGLPSESVSTQETFDFPEDLVAAQRALEAARAARAEFLASVPVWTEPQPEMVLKDGVVPGGEGWSEEQKAENRQLLEAEQQASHAVSTHPFWEALRDEDHERARTELERLGAG</sequence>